<proteinExistence type="predicted"/>
<feature type="non-terminal residue" evidence="2">
    <location>
        <position position="213"/>
    </location>
</feature>
<feature type="domain" description="C-type lectin" evidence="1">
    <location>
        <begin position="71"/>
        <end position="210"/>
    </location>
</feature>
<dbReference type="PANTHER" id="PTHR45710:SF26">
    <property type="entry name" value="RH26557P"/>
    <property type="match status" value="1"/>
</dbReference>
<evidence type="ECO:0000259" key="1">
    <source>
        <dbReference type="SMART" id="SM00034"/>
    </source>
</evidence>
<evidence type="ECO:0000313" key="2">
    <source>
        <dbReference type="EMBL" id="TRY80752.1"/>
    </source>
</evidence>
<dbReference type="SMART" id="SM00034">
    <property type="entry name" value="CLECT"/>
    <property type="match status" value="1"/>
</dbReference>
<protein>
    <recommendedName>
        <fullName evidence="1">C-type lectin domain-containing protein</fullName>
    </recommendedName>
</protein>
<keyword evidence="3" id="KW-1185">Reference proteome</keyword>
<reference evidence="2 3" key="1">
    <citation type="journal article" date="2018" name="Nat. Ecol. Evol.">
        <title>Genomic signatures of mitonuclear coevolution across populations of Tigriopus californicus.</title>
        <authorList>
            <person name="Barreto F.S."/>
            <person name="Watson E.T."/>
            <person name="Lima T.G."/>
            <person name="Willett C.S."/>
            <person name="Edmands S."/>
            <person name="Li W."/>
            <person name="Burton R.S."/>
        </authorList>
    </citation>
    <scope>NUCLEOTIDE SEQUENCE [LARGE SCALE GENOMIC DNA]</scope>
    <source>
        <strain evidence="2 3">San Diego</strain>
    </source>
</reference>
<comment type="caution">
    <text evidence="2">The sequence shown here is derived from an EMBL/GenBank/DDBJ whole genome shotgun (WGS) entry which is preliminary data.</text>
</comment>
<dbReference type="InterPro" id="IPR016186">
    <property type="entry name" value="C-type_lectin-like/link_sf"/>
</dbReference>
<dbReference type="InterPro" id="IPR050828">
    <property type="entry name" value="C-type_lectin/matrix_domain"/>
</dbReference>
<dbReference type="Gene3D" id="3.10.100.10">
    <property type="entry name" value="Mannose-Binding Protein A, subunit A"/>
    <property type="match status" value="1"/>
</dbReference>
<dbReference type="SUPFAM" id="SSF56436">
    <property type="entry name" value="C-type lectin-like"/>
    <property type="match status" value="1"/>
</dbReference>
<sequence length="213" mass="23252">MLTLPVGSFTQIMEQRFINVIACLSNCKAGIGCNALFIGPDSCLGGTVDLNYTGLTSEPKQNYYVERDLICSHNSENSFTTFPTRMAMNGKFVFNAGNTSAMEAESHCQSLNASLVTLKSKEEFQGLANLTGSKIVHIGLSSDGYRLDCENESCGNKLQWTDGTPFRYSKKFGYVLQVNEGGQAHRFLKSGSTILLQDSEPQLLADAVCEVKC</sequence>
<dbReference type="CDD" id="cd00037">
    <property type="entry name" value="CLECT"/>
    <property type="match status" value="1"/>
</dbReference>
<dbReference type="InterPro" id="IPR016187">
    <property type="entry name" value="CTDL_fold"/>
</dbReference>
<dbReference type="InterPro" id="IPR001304">
    <property type="entry name" value="C-type_lectin-like"/>
</dbReference>
<name>A0A553PSU4_TIGCA</name>
<dbReference type="Proteomes" id="UP000318571">
    <property type="component" value="Chromosome 12"/>
</dbReference>
<accession>A0A553PSU4</accession>
<evidence type="ECO:0000313" key="3">
    <source>
        <dbReference type="Proteomes" id="UP000318571"/>
    </source>
</evidence>
<dbReference type="EMBL" id="VCGU01000001">
    <property type="protein sequence ID" value="TRY80752.1"/>
    <property type="molecule type" value="Genomic_DNA"/>
</dbReference>
<gene>
    <name evidence="2" type="ORF">TCAL_13960</name>
</gene>
<dbReference type="AlphaFoldDB" id="A0A553PSU4"/>
<dbReference type="PANTHER" id="PTHR45710">
    <property type="entry name" value="C-TYPE LECTIN DOMAIN-CONTAINING PROTEIN 180"/>
    <property type="match status" value="1"/>
</dbReference>
<organism evidence="2 3">
    <name type="scientific">Tigriopus californicus</name>
    <name type="common">Marine copepod</name>
    <dbReference type="NCBI Taxonomy" id="6832"/>
    <lineage>
        <taxon>Eukaryota</taxon>
        <taxon>Metazoa</taxon>
        <taxon>Ecdysozoa</taxon>
        <taxon>Arthropoda</taxon>
        <taxon>Crustacea</taxon>
        <taxon>Multicrustacea</taxon>
        <taxon>Hexanauplia</taxon>
        <taxon>Copepoda</taxon>
        <taxon>Harpacticoida</taxon>
        <taxon>Harpacticidae</taxon>
        <taxon>Tigriopus</taxon>
    </lineage>
</organism>